<dbReference type="InterPro" id="IPR016159">
    <property type="entry name" value="Cullin_repeat-like_dom_sf"/>
</dbReference>
<dbReference type="Gene3D" id="1.10.10.10">
    <property type="entry name" value="Winged helix-like DNA-binding domain superfamily/Winged helix DNA-binding domain"/>
    <property type="match status" value="1"/>
</dbReference>
<sequence>MDKGKAVDRGSNGFAPAKKPTLVIKGFKNKPKLPDDFEQTSWQKLEKAVRAIQSSQRVQDSLEELYRTVENLCLHKYSETTYTRLSQEMERQIKSVKAKLESFPPSASLAFLAEVRDAWTEHCRQMLLIRSLFLYLDRTYALQTNGIHPIWELSVDMFRTFVLTPGGATLVGSMKGLLLQITSERNGNVVSRDLLRSIVQALLDLDLYDLIFEPELLAETDRFYTEEGDRLTSEVTQAPDGGVALSHLLKRVEQRVQEESNRCTPNVGYLTPSSRRKLTQLAEAQFVKRNARALLDAGFDKLMDAKATDDLTRLYTVFNRIQCQDLLRDKFTNYTKTKGSAIVTDTTRDATLVDDLLEFKLRIDTTVSGPFRNDESFVHAAKESFERFINIRPNKPAELVAKYIDNLMRQGKGLTDQEQEGLLDRCLSLFRFIQGKDVFEAFYKRDLAKRLLLNRSSSDDAEKSMLMKLRQECGSQFTSKLEAMFKDIELSKDLATAFKATTTAQTLDVDLSVSVLAQGVWPSYPKMEVAVPEALARCTKVFADFYVGKHKGRKLDWQPALAHCTLKASFPKATKELNVSFFQTLVLLLFNENKSLSFREIQQATRLEAKELTRVMQSLALGKVRVLNKSPKSKDVSDDHLFEVNETFQHELFRVKINAIQQKETPEEQKATNTRVFEDRKHVVDAVIVRIMKSRKTLSHTELTREVFGQLKFPLDAKELKKVIEGLIDREFLRRDDKDASMFVYVA</sequence>
<dbReference type="InterPro" id="IPR036390">
    <property type="entry name" value="WH_DNA-bd_sf"/>
</dbReference>
<name>A0A139AMB2_GONPJ</name>
<dbReference type="FunFam" id="1.10.10.10:FF:000050">
    <property type="entry name" value="Cullin 4B"/>
    <property type="match status" value="1"/>
</dbReference>
<evidence type="ECO:0000256" key="9">
    <source>
        <dbReference type="PROSITE-ProRule" id="PRU00330"/>
    </source>
</evidence>
<dbReference type="SMART" id="SM00884">
    <property type="entry name" value="Cullin_Nedd8"/>
    <property type="match status" value="1"/>
</dbReference>
<dbReference type="STRING" id="1344416.A0A139AMB2"/>
<evidence type="ECO:0000313" key="13">
    <source>
        <dbReference type="Proteomes" id="UP000070544"/>
    </source>
</evidence>
<evidence type="ECO:0000256" key="6">
    <source>
        <dbReference type="ARBA" id="ARBA00022786"/>
    </source>
</evidence>
<dbReference type="FunFam" id="1.20.1310.10:FF:000035">
    <property type="entry name" value="Ubiquitin ligase subunit CulD, putative"/>
    <property type="match status" value="1"/>
</dbReference>
<keyword evidence="8" id="KW-0234">DNA repair</keyword>
<dbReference type="SUPFAM" id="SSF46785">
    <property type="entry name" value="Winged helix' DNA-binding domain"/>
    <property type="match status" value="1"/>
</dbReference>
<evidence type="ECO:0000256" key="2">
    <source>
        <dbReference type="ARBA" id="ARBA00006019"/>
    </source>
</evidence>
<dbReference type="SUPFAM" id="SSF75632">
    <property type="entry name" value="Cullin homology domain"/>
    <property type="match status" value="1"/>
</dbReference>
<keyword evidence="6" id="KW-0833">Ubl conjugation pathway</keyword>
<dbReference type="Pfam" id="PF26557">
    <property type="entry name" value="Cullin_AB"/>
    <property type="match status" value="1"/>
</dbReference>
<dbReference type="GO" id="GO:0042254">
    <property type="term" value="P:ribosome biogenesis"/>
    <property type="evidence" value="ECO:0007669"/>
    <property type="project" value="UniProtKB-ARBA"/>
</dbReference>
<dbReference type="InterPro" id="IPR016158">
    <property type="entry name" value="Cullin_homology"/>
</dbReference>
<comment type="similarity">
    <text evidence="2 9 10">Belongs to the cullin family.</text>
</comment>
<dbReference type="OMA" id="NYQEQTW"/>
<comment type="pathway">
    <text evidence="1">Protein modification; protein ubiquitination.</text>
</comment>
<evidence type="ECO:0000256" key="3">
    <source>
        <dbReference type="ARBA" id="ARBA00022499"/>
    </source>
</evidence>
<evidence type="ECO:0000256" key="5">
    <source>
        <dbReference type="ARBA" id="ARBA00022763"/>
    </source>
</evidence>
<evidence type="ECO:0000259" key="11">
    <source>
        <dbReference type="PROSITE" id="PS50069"/>
    </source>
</evidence>
<dbReference type="InterPro" id="IPR036317">
    <property type="entry name" value="Cullin_homology_sf"/>
</dbReference>
<dbReference type="GO" id="GO:0031464">
    <property type="term" value="C:Cul4A-RING E3 ubiquitin ligase complex"/>
    <property type="evidence" value="ECO:0007669"/>
    <property type="project" value="UniProtKB-ARBA"/>
</dbReference>
<dbReference type="Proteomes" id="UP000070544">
    <property type="component" value="Unassembled WGS sequence"/>
</dbReference>
<dbReference type="Gene3D" id="3.30.230.130">
    <property type="entry name" value="Cullin, Chain C, Domain 2"/>
    <property type="match status" value="1"/>
</dbReference>
<reference evidence="12 13" key="1">
    <citation type="journal article" date="2015" name="Genome Biol. Evol.">
        <title>Phylogenomic analyses indicate that early fungi evolved digesting cell walls of algal ancestors of land plants.</title>
        <authorList>
            <person name="Chang Y."/>
            <person name="Wang S."/>
            <person name="Sekimoto S."/>
            <person name="Aerts A.L."/>
            <person name="Choi C."/>
            <person name="Clum A."/>
            <person name="LaButti K.M."/>
            <person name="Lindquist E.A."/>
            <person name="Yee Ngan C."/>
            <person name="Ohm R.A."/>
            <person name="Salamov A.A."/>
            <person name="Grigoriev I.V."/>
            <person name="Spatafora J.W."/>
            <person name="Berbee M.L."/>
        </authorList>
    </citation>
    <scope>NUCLEOTIDE SEQUENCE [LARGE SCALE GENOMIC DNA]</scope>
    <source>
        <strain evidence="12 13">JEL478</strain>
    </source>
</reference>
<evidence type="ECO:0000256" key="1">
    <source>
        <dbReference type="ARBA" id="ARBA00004906"/>
    </source>
</evidence>
<evidence type="ECO:0000256" key="7">
    <source>
        <dbReference type="ARBA" id="ARBA00022843"/>
    </source>
</evidence>
<dbReference type="SMART" id="SM00182">
    <property type="entry name" value="CULLIN"/>
    <property type="match status" value="1"/>
</dbReference>
<dbReference type="InterPro" id="IPR059120">
    <property type="entry name" value="Cullin-like_AB"/>
</dbReference>
<dbReference type="InterPro" id="IPR036388">
    <property type="entry name" value="WH-like_DNA-bd_sf"/>
</dbReference>
<dbReference type="InterPro" id="IPR045093">
    <property type="entry name" value="Cullin"/>
</dbReference>
<protein>
    <submittedName>
        <fullName evidence="12">Cullin-4A</fullName>
    </submittedName>
</protein>
<accession>A0A139AMB2</accession>
<dbReference type="EMBL" id="KQ965744">
    <property type="protein sequence ID" value="KXS17899.1"/>
    <property type="molecule type" value="Genomic_DNA"/>
</dbReference>
<dbReference type="GO" id="GO:0006511">
    <property type="term" value="P:ubiquitin-dependent protein catabolic process"/>
    <property type="evidence" value="ECO:0007669"/>
    <property type="project" value="InterPro"/>
</dbReference>
<keyword evidence="4" id="KW-0597">Phosphoprotein</keyword>
<dbReference type="InterPro" id="IPR001373">
    <property type="entry name" value="Cullin_N"/>
</dbReference>
<dbReference type="InterPro" id="IPR019559">
    <property type="entry name" value="Cullin_neddylation_domain"/>
</dbReference>
<dbReference type="AlphaFoldDB" id="A0A139AMB2"/>
<keyword evidence="7" id="KW-0832">Ubl conjugation</keyword>
<dbReference type="OrthoDB" id="27073at2759"/>
<keyword evidence="13" id="KW-1185">Reference proteome</keyword>
<organism evidence="12 13">
    <name type="scientific">Gonapodya prolifera (strain JEL478)</name>
    <name type="common">Monoblepharis prolifera</name>
    <dbReference type="NCBI Taxonomy" id="1344416"/>
    <lineage>
        <taxon>Eukaryota</taxon>
        <taxon>Fungi</taxon>
        <taxon>Fungi incertae sedis</taxon>
        <taxon>Chytridiomycota</taxon>
        <taxon>Chytridiomycota incertae sedis</taxon>
        <taxon>Monoblepharidomycetes</taxon>
        <taxon>Monoblepharidales</taxon>
        <taxon>Gonapodyaceae</taxon>
        <taxon>Gonapodya</taxon>
    </lineage>
</organism>
<evidence type="ECO:0000313" key="12">
    <source>
        <dbReference type="EMBL" id="KXS17899.1"/>
    </source>
</evidence>
<dbReference type="FunFam" id="3.30.230.130:FF:000001">
    <property type="entry name" value="Cullin 4A"/>
    <property type="match status" value="1"/>
</dbReference>
<gene>
    <name evidence="12" type="ORF">M427DRAFT_68086</name>
</gene>
<feature type="domain" description="Cullin family profile" evidence="11">
    <location>
        <begin position="395"/>
        <end position="620"/>
    </location>
</feature>
<evidence type="ECO:0000256" key="8">
    <source>
        <dbReference type="ARBA" id="ARBA00023204"/>
    </source>
</evidence>
<dbReference type="FunFam" id="1.20.1310.10:FF:000004">
    <property type="entry name" value="Cullin 4B"/>
    <property type="match status" value="1"/>
</dbReference>
<dbReference type="SUPFAM" id="SSF74788">
    <property type="entry name" value="Cullin repeat-like"/>
    <property type="match status" value="1"/>
</dbReference>
<dbReference type="PROSITE" id="PS50069">
    <property type="entry name" value="CULLIN_2"/>
    <property type="match status" value="1"/>
</dbReference>
<keyword evidence="5" id="KW-0227">DNA damage</keyword>
<dbReference type="Gene3D" id="1.20.1310.10">
    <property type="entry name" value="Cullin Repeats"/>
    <property type="match status" value="4"/>
</dbReference>
<evidence type="ECO:0000256" key="4">
    <source>
        <dbReference type="ARBA" id="ARBA00022553"/>
    </source>
</evidence>
<dbReference type="PANTHER" id="PTHR11932">
    <property type="entry name" value="CULLIN"/>
    <property type="match status" value="1"/>
</dbReference>
<dbReference type="Pfam" id="PF00888">
    <property type="entry name" value="Cullin"/>
    <property type="match status" value="1"/>
</dbReference>
<dbReference type="GO" id="GO:0031625">
    <property type="term" value="F:ubiquitin protein ligase binding"/>
    <property type="evidence" value="ECO:0007669"/>
    <property type="project" value="InterPro"/>
</dbReference>
<dbReference type="GO" id="GO:0006281">
    <property type="term" value="P:DNA repair"/>
    <property type="evidence" value="ECO:0007669"/>
    <property type="project" value="UniProtKB-KW"/>
</dbReference>
<evidence type="ECO:0000256" key="10">
    <source>
        <dbReference type="RuleBase" id="RU003829"/>
    </source>
</evidence>
<dbReference type="Pfam" id="PF10557">
    <property type="entry name" value="Cullin_Nedd8"/>
    <property type="match status" value="1"/>
</dbReference>
<keyword evidence="3" id="KW-1017">Isopeptide bond</keyword>
<proteinExistence type="inferred from homology"/>
<dbReference type="FunFam" id="1.20.1310.10:FF:000003">
    <property type="entry name" value="Cullin 4A"/>
    <property type="match status" value="1"/>
</dbReference>